<dbReference type="InterPro" id="IPR003034">
    <property type="entry name" value="SAP_dom"/>
</dbReference>
<evidence type="ECO:0000256" key="1">
    <source>
        <dbReference type="SAM" id="MobiDB-lite"/>
    </source>
</evidence>
<dbReference type="Proteomes" id="UP000250043">
    <property type="component" value="Unassembled WGS sequence"/>
</dbReference>
<dbReference type="EMBL" id="KV722339">
    <property type="protein sequence ID" value="OCH94943.1"/>
    <property type="molecule type" value="Genomic_DNA"/>
</dbReference>
<accession>A0A8E2J5F5</accession>
<evidence type="ECO:0000259" key="2">
    <source>
        <dbReference type="PROSITE" id="PS50800"/>
    </source>
</evidence>
<keyword evidence="4" id="KW-1185">Reference proteome</keyword>
<feature type="compositionally biased region" description="Pro residues" evidence="1">
    <location>
        <begin position="60"/>
        <end position="71"/>
    </location>
</feature>
<reference evidence="3 4" key="1">
    <citation type="submission" date="2016-07" db="EMBL/GenBank/DDBJ databases">
        <title>Draft genome of the white-rot fungus Obba rivulosa 3A-2.</title>
        <authorList>
            <consortium name="DOE Joint Genome Institute"/>
            <person name="Miettinen O."/>
            <person name="Riley R."/>
            <person name="Acob R."/>
            <person name="Barry K."/>
            <person name="Cullen D."/>
            <person name="De Vries R."/>
            <person name="Hainaut M."/>
            <person name="Hatakka A."/>
            <person name="Henrissat B."/>
            <person name="Hilden K."/>
            <person name="Kuo R."/>
            <person name="Labutti K."/>
            <person name="Lipzen A."/>
            <person name="Makela M.R."/>
            <person name="Sandor L."/>
            <person name="Spatafora J.W."/>
            <person name="Grigoriev I.V."/>
            <person name="Hibbett D.S."/>
        </authorList>
    </citation>
    <scope>NUCLEOTIDE SEQUENCE [LARGE SCALE GENOMIC DNA]</scope>
    <source>
        <strain evidence="3 4">3A-2</strain>
    </source>
</reference>
<name>A0A8E2J5F5_9APHY</name>
<dbReference type="Pfam" id="PF02037">
    <property type="entry name" value="SAP"/>
    <property type="match status" value="1"/>
</dbReference>
<evidence type="ECO:0000313" key="3">
    <source>
        <dbReference type="EMBL" id="OCH94943.1"/>
    </source>
</evidence>
<proteinExistence type="predicted"/>
<dbReference type="AlphaFoldDB" id="A0A8E2J5F5"/>
<gene>
    <name evidence="3" type="ORF">OBBRIDRAFT_788681</name>
</gene>
<dbReference type="Gene3D" id="1.10.720.30">
    <property type="entry name" value="SAP domain"/>
    <property type="match status" value="1"/>
</dbReference>
<dbReference type="OrthoDB" id="445357at2759"/>
<feature type="region of interest" description="Disordered" evidence="1">
    <location>
        <begin position="1"/>
        <end position="166"/>
    </location>
</feature>
<dbReference type="SUPFAM" id="SSF68906">
    <property type="entry name" value="SAP domain"/>
    <property type="match status" value="1"/>
</dbReference>
<organism evidence="3 4">
    <name type="scientific">Obba rivulosa</name>
    <dbReference type="NCBI Taxonomy" id="1052685"/>
    <lineage>
        <taxon>Eukaryota</taxon>
        <taxon>Fungi</taxon>
        <taxon>Dikarya</taxon>
        <taxon>Basidiomycota</taxon>
        <taxon>Agaricomycotina</taxon>
        <taxon>Agaricomycetes</taxon>
        <taxon>Polyporales</taxon>
        <taxon>Gelatoporiaceae</taxon>
        <taxon>Obba</taxon>
    </lineage>
</organism>
<feature type="compositionally biased region" description="Basic and acidic residues" evidence="1">
    <location>
        <begin position="1"/>
        <end position="10"/>
    </location>
</feature>
<protein>
    <recommendedName>
        <fullName evidence="2">SAP domain-containing protein</fullName>
    </recommendedName>
</protein>
<sequence>MADLRQEAKKRGLSLKGSKATLITRLQSDDQRRTAPPAPAASRSSQPVRKASTTELPGVPSTPSPPPPPSFPKEFLEVKLPDLSTPAPQPQVQIPFLPDFWDSSRVKAESAPQAPETSTNPKMIAVAGDSTHPGGGPLHNVYVPSNSGSPPDGQGSAPPSRSLTPEEKRGVWQLLGLLAGCWIVAGFLEPRSAYPHEDTAADKTSATH</sequence>
<evidence type="ECO:0000313" key="4">
    <source>
        <dbReference type="Proteomes" id="UP000250043"/>
    </source>
</evidence>
<dbReference type="InterPro" id="IPR036361">
    <property type="entry name" value="SAP_dom_sf"/>
</dbReference>
<feature type="domain" description="SAP" evidence="2">
    <location>
        <begin position="1"/>
        <end position="30"/>
    </location>
</feature>
<dbReference type="PROSITE" id="PS50800">
    <property type="entry name" value="SAP"/>
    <property type="match status" value="1"/>
</dbReference>